<organism evidence="8 9">
    <name type="scientific">Candidatus Falkowbacteria bacterium RIFCSPLOWO2_02_FULL_45_21</name>
    <dbReference type="NCBI Taxonomy" id="1797989"/>
    <lineage>
        <taxon>Bacteria</taxon>
        <taxon>Candidatus Falkowiibacteriota</taxon>
    </lineage>
</organism>
<proteinExistence type="predicted"/>
<dbReference type="STRING" id="1797989.A3H66_00870"/>
<dbReference type="InterPro" id="IPR059100">
    <property type="entry name" value="TSP3_bac"/>
</dbReference>
<dbReference type="AlphaFoldDB" id="A0A1F5SBK1"/>
<evidence type="ECO:0000259" key="7">
    <source>
        <dbReference type="Pfam" id="PF00188"/>
    </source>
</evidence>
<dbReference type="Pfam" id="PF18884">
    <property type="entry name" value="TSP3_bac"/>
    <property type="match status" value="3"/>
</dbReference>
<feature type="compositionally biased region" description="Basic and acidic residues" evidence="5">
    <location>
        <begin position="78"/>
        <end position="91"/>
    </location>
</feature>
<keyword evidence="6" id="KW-0472">Membrane</keyword>
<dbReference type="Proteomes" id="UP000178783">
    <property type="component" value="Unassembled WGS sequence"/>
</dbReference>
<evidence type="ECO:0000256" key="4">
    <source>
        <dbReference type="ARBA" id="ARBA00022837"/>
    </source>
</evidence>
<sequence length="577" mass="62462">MAKAKAKNNSSSGLPVNSSAKALASAETSAKIGAKRKKNNQAKARLKKRLPSAAAAQVIKFKDSDADGLLDAEEKILGTDPKKSDSDRDGLSDGAEVKIYGTDPLNSDTDGDGLKDGEEIKRGLNPKGHGLLKDLFIPGRHNNFKPRALHPKRIAFYSLSAVLFKVILAVSVMALPIEAWLTPDLLVEQSKKIISLTNTIRTNLNLAPLSESPLLDQAAFNKAQDMLFNQYFSHNGPDGKSLADWLKTIKYDFLTAGENLAMGFTSPEEVVNAWTRSQTHYKNLIDRDFNEIGVGIVSGRYGLAQTTLVAQYFGAALSQPAAAIKPAQASAPASAASNSRFAGDRINKISEPVRPKNLAIAVTDSPGQEVKFEPDPAPLIAGIFIPQIASAAEPLIDLFKSKLYVDQPKGQSQKVVRAEVYLSSAAAKARVDFNNYFIDLKPAAGEAAGGSAALAAGLWTGQTIIFEENREQIFNPVVLPILTVEDRLGNKTAADLDWNNIQPADTSLLKQYYFIKQHQAPYIRPLFNLTSIFYKVILAIALIALALNILIEIKKQSPRIILSTLGLIALLVVLIII</sequence>
<evidence type="ECO:0000256" key="6">
    <source>
        <dbReference type="SAM" id="Phobius"/>
    </source>
</evidence>
<feature type="compositionally biased region" description="Polar residues" evidence="5">
    <location>
        <begin position="7"/>
        <end position="20"/>
    </location>
</feature>
<evidence type="ECO:0000256" key="1">
    <source>
        <dbReference type="ARBA" id="ARBA00004613"/>
    </source>
</evidence>
<keyword evidence="6" id="KW-0812">Transmembrane</keyword>
<feature type="domain" description="SCP" evidence="7">
    <location>
        <begin position="195"/>
        <end position="309"/>
    </location>
</feature>
<feature type="compositionally biased region" description="Basic residues" evidence="5">
    <location>
        <begin position="33"/>
        <end position="50"/>
    </location>
</feature>
<protein>
    <recommendedName>
        <fullName evidence="7">SCP domain-containing protein</fullName>
    </recommendedName>
</protein>
<reference evidence="8 9" key="1">
    <citation type="journal article" date="2016" name="Nat. Commun.">
        <title>Thousands of microbial genomes shed light on interconnected biogeochemical processes in an aquifer system.</title>
        <authorList>
            <person name="Anantharaman K."/>
            <person name="Brown C.T."/>
            <person name="Hug L.A."/>
            <person name="Sharon I."/>
            <person name="Castelle C.J."/>
            <person name="Probst A.J."/>
            <person name="Thomas B.C."/>
            <person name="Singh A."/>
            <person name="Wilkins M.J."/>
            <person name="Karaoz U."/>
            <person name="Brodie E.L."/>
            <person name="Williams K.H."/>
            <person name="Hubbard S.S."/>
            <person name="Banfield J.F."/>
        </authorList>
    </citation>
    <scope>NUCLEOTIDE SEQUENCE [LARGE SCALE GENOMIC DNA]</scope>
</reference>
<evidence type="ECO:0000313" key="8">
    <source>
        <dbReference type="EMBL" id="OGF24074.1"/>
    </source>
</evidence>
<feature type="region of interest" description="Disordered" evidence="5">
    <location>
        <begin position="78"/>
        <end position="122"/>
    </location>
</feature>
<keyword evidence="4" id="KW-0106">Calcium</keyword>
<feature type="transmembrane region" description="Helical" evidence="6">
    <location>
        <begin position="560"/>
        <end position="576"/>
    </location>
</feature>
<dbReference type="PANTHER" id="PTHR31157">
    <property type="entry name" value="SCP DOMAIN-CONTAINING PROTEIN"/>
    <property type="match status" value="1"/>
</dbReference>
<evidence type="ECO:0000256" key="5">
    <source>
        <dbReference type="SAM" id="MobiDB-lite"/>
    </source>
</evidence>
<accession>A0A1F5SBK1</accession>
<dbReference type="InterPro" id="IPR014044">
    <property type="entry name" value="CAP_dom"/>
</dbReference>
<feature type="transmembrane region" description="Helical" evidence="6">
    <location>
        <begin position="154"/>
        <end position="175"/>
    </location>
</feature>
<evidence type="ECO:0000256" key="3">
    <source>
        <dbReference type="ARBA" id="ARBA00022729"/>
    </source>
</evidence>
<dbReference type="Gene3D" id="3.40.33.10">
    <property type="entry name" value="CAP"/>
    <property type="match status" value="1"/>
</dbReference>
<dbReference type="InterPro" id="IPR035940">
    <property type="entry name" value="CAP_sf"/>
</dbReference>
<feature type="compositionally biased region" description="Basic and acidic residues" evidence="5">
    <location>
        <begin position="112"/>
        <end position="122"/>
    </location>
</feature>
<dbReference type="InterPro" id="IPR028974">
    <property type="entry name" value="TSP_type-3_rpt"/>
</dbReference>
<dbReference type="Pfam" id="PF00188">
    <property type="entry name" value="CAP"/>
    <property type="match status" value="1"/>
</dbReference>
<dbReference type="SUPFAM" id="SSF103647">
    <property type="entry name" value="TSP type-3 repeat"/>
    <property type="match status" value="1"/>
</dbReference>
<dbReference type="GO" id="GO:0005509">
    <property type="term" value="F:calcium ion binding"/>
    <property type="evidence" value="ECO:0007669"/>
    <property type="project" value="InterPro"/>
</dbReference>
<keyword evidence="3" id="KW-0732">Signal</keyword>
<dbReference type="CDD" id="cd05379">
    <property type="entry name" value="CAP_bacterial"/>
    <property type="match status" value="1"/>
</dbReference>
<dbReference type="SUPFAM" id="SSF55797">
    <property type="entry name" value="PR-1-like"/>
    <property type="match status" value="1"/>
</dbReference>
<evidence type="ECO:0000256" key="2">
    <source>
        <dbReference type="ARBA" id="ARBA00022525"/>
    </source>
</evidence>
<keyword evidence="2" id="KW-0964">Secreted</keyword>
<comment type="subcellular location">
    <subcellularLocation>
        <location evidence="1">Secreted</location>
    </subcellularLocation>
</comment>
<gene>
    <name evidence="8" type="ORF">A3H66_00870</name>
</gene>
<dbReference type="PANTHER" id="PTHR31157:SF1">
    <property type="entry name" value="SCP DOMAIN-CONTAINING PROTEIN"/>
    <property type="match status" value="1"/>
</dbReference>
<evidence type="ECO:0000313" key="9">
    <source>
        <dbReference type="Proteomes" id="UP000178783"/>
    </source>
</evidence>
<name>A0A1F5SBK1_9BACT</name>
<dbReference type="Gene3D" id="4.10.1080.10">
    <property type="entry name" value="TSP type-3 repeat"/>
    <property type="match status" value="1"/>
</dbReference>
<feature type="region of interest" description="Disordered" evidence="5">
    <location>
        <begin position="1"/>
        <end position="54"/>
    </location>
</feature>
<comment type="caution">
    <text evidence="8">The sequence shown here is derived from an EMBL/GenBank/DDBJ whole genome shotgun (WGS) entry which is preliminary data.</text>
</comment>
<keyword evidence="6" id="KW-1133">Transmembrane helix</keyword>
<feature type="transmembrane region" description="Helical" evidence="6">
    <location>
        <begin position="532"/>
        <end position="551"/>
    </location>
</feature>
<dbReference type="EMBL" id="MFFW01000038">
    <property type="protein sequence ID" value="OGF24074.1"/>
    <property type="molecule type" value="Genomic_DNA"/>
</dbReference>